<evidence type="ECO:0000259" key="3">
    <source>
        <dbReference type="Pfam" id="PF23403"/>
    </source>
</evidence>
<gene>
    <name evidence="4" type="ORF">STAS_00827</name>
</gene>
<feature type="compositionally biased region" description="Polar residues" evidence="1">
    <location>
        <begin position="161"/>
        <end position="181"/>
    </location>
</feature>
<dbReference type="Proteomes" id="UP000325081">
    <property type="component" value="Unassembled WGS sequence"/>
</dbReference>
<feature type="compositionally biased region" description="Acidic residues" evidence="1">
    <location>
        <begin position="66"/>
        <end position="84"/>
    </location>
</feature>
<evidence type="ECO:0000256" key="1">
    <source>
        <dbReference type="SAM" id="MobiDB-lite"/>
    </source>
</evidence>
<feature type="compositionally biased region" description="Basic residues" evidence="1">
    <location>
        <begin position="42"/>
        <end position="62"/>
    </location>
</feature>
<dbReference type="AlphaFoldDB" id="A0A5A7NXN3"/>
<dbReference type="InterPro" id="IPR057058">
    <property type="entry name" value="LTI65_LTI78_NYQTKV"/>
</dbReference>
<feature type="domain" description="LTI65/LTI78 NYQTKV repeat" evidence="2">
    <location>
        <begin position="145"/>
        <end position="200"/>
    </location>
</feature>
<dbReference type="InterPro" id="IPR056605">
    <property type="entry name" value="LTI65_LTI78_N"/>
</dbReference>
<feature type="compositionally biased region" description="Basic and acidic residues" evidence="1">
    <location>
        <begin position="124"/>
        <end position="146"/>
    </location>
</feature>
<dbReference type="Pfam" id="PF23403">
    <property type="entry name" value="LTI65_LTI78_N"/>
    <property type="match status" value="1"/>
</dbReference>
<proteinExistence type="predicted"/>
<keyword evidence="5" id="KW-1185">Reference proteome</keyword>
<organism evidence="4 5">
    <name type="scientific">Striga asiatica</name>
    <name type="common">Asiatic witchweed</name>
    <name type="synonym">Buchnera asiatica</name>
    <dbReference type="NCBI Taxonomy" id="4170"/>
    <lineage>
        <taxon>Eukaryota</taxon>
        <taxon>Viridiplantae</taxon>
        <taxon>Streptophyta</taxon>
        <taxon>Embryophyta</taxon>
        <taxon>Tracheophyta</taxon>
        <taxon>Spermatophyta</taxon>
        <taxon>Magnoliopsida</taxon>
        <taxon>eudicotyledons</taxon>
        <taxon>Gunneridae</taxon>
        <taxon>Pentapetalae</taxon>
        <taxon>asterids</taxon>
        <taxon>lamiids</taxon>
        <taxon>Lamiales</taxon>
        <taxon>Orobanchaceae</taxon>
        <taxon>Buchnereae</taxon>
        <taxon>Striga</taxon>
    </lineage>
</organism>
<evidence type="ECO:0000313" key="5">
    <source>
        <dbReference type="Proteomes" id="UP000325081"/>
    </source>
</evidence>
<evidence type="ECO:0000259" key="2">
    <source>
        <dbReference type="Pfam" id="PF23402"/>
    </source>
</evidence>
<dbReference type="InterPro" id="IPR037491">
    <property type="entry name" value="LTI78/LTI65"/>
</dbReference>
<dbReference type="PANTHER" id="PTHR33836">
    <property type="entry name" value="LOW-TEMPERATURE-INDUCED 65 KDA PROTEIN-RELATED"/>
    <property type="match status" value="1"/>
</dbReference>
<feature type="region of interest" description="Disordered" evidence="1">
    <location>
        <begin position="1"/>
        <end position="222"/>
    </location>
</feature>
<dbReference type="Pfam" id="PF23402">
    <property type="entry name" value="LTI65_LTI78_NYQTKV"/>
    <property type="match status" value="1"/>
</dbReference>
<accession>A0A5A7NXN3</accession>
<feature type="domain" description="LTI65/LTI78 N-terminal" evidence="3">
    <location>
        <begin position="35"/>
        <end position="100"/>
    </location>
</feature>
<comment type="caution">
    <text evidence="4">The sequence shown here is derived from an EMBL/GenBank/DDBJ whole genome shotgun (WGS) entry which is preliminary data.</text>
</comment>
<dbReference type="OrthoDB" id="1931597at2759"/>
<reference evidence="5" key="1">
    <citation type="journal article" date="2019" name="Curr. Biol.">
        <title>Genome Sequence of Striga asiatica Provides Insight into the Evolution of Plant Parasitism.</title>
        <authorList>
            <person name="Yoshida S."/>
            <person name="Kim S."/>
            <person name="Wafula E.K."/>
            <person name="Tanskanen J."/>
            <person name="Kim Y.M."/>
            <person name="Honaas L."/>
            <person name="Yang Z."/>
            <person name="Spallek T."/>
            <person name="Conn C.E."/>
            <person name="Ichihashi Y."/>
            <person name="Cheong K."/>
            <person name="Cui S."/>
            <person name="Der J.P."/>
            <person name="Gundlach H."/>
            <person name="Jiao Y."/>
            <person name="Hori C."/>
            <person name="Ishida J.K."/>
            <person name="Kasahara H."/>
            <person name="Kiba T."/>
            <person name="Kim M.S."/>
            <person name="Koo N."/>
            <person name="Laohavisit A."/>
            <person name="Lee Y.H."/>
            <person name="Lumba S."/>
            <person name="McCourt P."/>
            <person name="Mortimer J.C."/>
            <person name="Mutuku J.M."/>
            <person name="Nomura T."/>
            <person name="Sasaki-Sekimoto Y."/>
            <person name="Seto Y."/>
            <person name="Wang Y."/>
            <person name="Wakatake T."/>
            <person name="Sakakibara H."/>
            <person name="Demura T."/>
            <person name="Yamaguchi S."/>
            <person name="Yoneyama K."/>
            <person name="Manabe R.I."/>
            <person name="Nelson D.C."/>
            <person name="Schulman A.H."/>
            <person name="Timko M.P."/>
            <person name="dePamphilis C.W."/>
            <person name="Choi D."/>
            <person name="Shirasu K."/>
        </authorList>
    </citation>
    <scope>NUCLEOTIDE SEQUENCE [LARGE SCALE GENOMIC DNA]</scope>
    <source>
        <strain evidence="5">cv. UVA1</strain>
    </source>
</reference>
<feature type="compositionally biased region" description="Basic and acidic residues" evidence="1">
    <location>
        <begin position="198"/>
        <end position="210"/>
    </location>
</feature>
<name>A0A5A7NXN3_STRAF</name>
<dbReference type="PANTHER" id="PTHR33836:SF1">
    <property type="entry name" value="LOW-TEMPERATURE-INDUCED 65 KDA PROTEIN-RELATED"/>
    <property type="match status" value="1"/>
</dbReference>
<protein>
    <submittedName>
        <fullName evidence="4">Stress-responsive family protein</fullName>
    </submittedName>
</protein>
<dbReference type="GO" id="GO:0009737">
    <property type="term" value="P:response to abscisic acid"/>
    <property type="evidence" value="ECO:0007669"/>
    <property type="project" value="InterPro"/>
</dbReference>
<evidence type="ECO:0000313" key="4">
    <source>
        <dbReference type="EMBL" id="GER25253.1"/>
    </source>
</evidence>
<sequence length="321" mass="36063">MESQLQRPSHDHRRFGQDPQHAGLHSVIEGEGEEQQHEHKSVLKKVKDKAKKIKDKISKHQHQQGDEDIYEEDNDEDEEEEVVNDPEFHGAPMYETTVIRSIDVPPKTNSDKAGHVKTGPMATEPRDPIVVEKPRPIKHDEEESKLKIGPPMGLEEDPHSPYNTPQASNYQSKVSDPTASGGNEADVSPLVRQLGKMNVDERPDSEKSTQEKTQVPTADTIGGKISEYAEKVAETLDPVYQKLRPGDDHTAEKKESSGEGVIERVKDAVGSWLGKPQDSAYCQYSTYFFFPFLFCRFYCLSAVRAKKKAVKESVEVGLLKM</sequence>
<dbReference type="GO" id="GO:0006950">
    <property type="term" value="P:response to stress"/>
    <property type="evidence" value="ECO:0007669"/>
    <property type="project" value="TreeGrafter"/>
</dbReference>
<feature type="non-terminal residue" evidence="4">
    <location>
        <position position="321"/>
    </location>
</feature>
<dbReference type="EMBL" id="BKCP01000002">
    <property type="protein sequence ID" value="GER25253.1"/>
    <property type="molecule type" value="Genomic_DNA"/>
</dbReference>